<organism evidence="1 2">
    <name type="scientific">Acrocarpospora corrugata</name>
    <dbReference type="NCBI Taxonomy" id="35763"/>
    <lineage>
        <taxon>Bacteria</taxon>
        <taxon>Bacillati</taxon>
        <taxon>Actinomycetota</taxon>
        <taxon>Actinomycetes</taxon>
        <taxon>Streptosporangiales</taxon>
        <taxon>Streptosporangiaceae</taxon>
        <taxon>Acrocarpospora</taxon>
    </lineage>
</organism>
<name>A0A5M3VV75_9ACTN</name>
<dbReference type="EMBL" id="BLAD01000046">
    <property type="protein sequence ID" value="GES00687.1"/>
    <property type="molecule type" value="Genomic_DNA"/>
</dbReference>
<dbReference type="OrthoDB" id="571684at2"/>
<protein>
    <submittedName>
        <fullName evidence="1">Uncharacterized protein</fullName>
    </submittedName>
</protein>
<reference evidence="1 2" key="1">
    <citation type="submission" date="2019-10" db="EMBL/GenBank/DDBJ databases">
        <title>Whole genome shotgun sequence of Acrocarpospora corrugata NBRC 13972.</title>
        <authorList>
            <person name="Ichikawa N."/>
            <person name="Kimura A."/>
            <person name="Kitahashi Y."/>
            <person name="Komaki H."/>
            <person name="Oguchi A."/>
        </authorList>
    </citation>
    <scope>NUCLEOTIDE SEQUENCE [LARGE SCALE GENOMIC DNA]</scope>
    <source>
        <strain evidence="1 2">NBRC 13972</strain>
    </source>
</reference>
<comment type="caution">
    <text evidence="1">The sequence shown here is derived from an EMBL/GenBank/DDBJ whole genome shotgun (WGS) entry which is preliminary data.</text>
</comment>
<sequence>MPTSPAAHLHEQRPAGPDALAAARALAGDLAADPCPAADYGIGRLQGSGLLALTIGDPGASPRVLTRIVTIIATADPALAHVYRAHVTGARRGRT</sequence>
<keyword evidence="2" id="KW-1185">Reference proteome</keyword>
<evidence type="ECO:0000313" key="1">
    <source>
        <dbReference type="EMBL" id="GES00687.1"/>
    </source>
</evidence>
<dbReference type="RefSeq" id="WP_155337013.1">
    <property type="nucleotide sequence ID" value="NZ_BAAABN010000098.1"/>
</dbReference>
<gene>
    <name evidence="1" type="ORF">Acor_27510</name>
</gene>
<dbReference type="AlphaFoldDB" id="A0A5M3VV75"/>
<dbReference type="Proteomes" id="UP000334990">
    <property type="component" value="Unassembled WGS sequence"/>
</dbReference>
<proteinExistence type="predicted"/>
<evidence type="ECO:0000313" key="2">
    <source>
        <dbReference type="Proteomes" id="UP000334990"/>
    </source>
</evidence>
<accession>A0A5M3VV75</accession>